<gene>
    <name evidence="4" type="ORF">KC01_LOCUS11024</name>
</gene>
<dbReference type="InterPro" id="IPR034257">
    <property type="entry name" value="Acinus_RRM"/>
</dbReference>
<dbReference type="PROSITE" id="PS50102">
    <property type="entry name" value="RRM"/>
    <property type="match status" value="1"/>
</dbReference>
<dbReference type="Gene3D" id="3.30.70.330">
    <property type="match status" value="1"/>
</dbReference>
<organism evidence="4 5">
    <name type="scientific">Knipowitschia caucasica</name>
    <name type="common">Caucasian dwarf goby</name>
    <name type="synonym">Pomatoschistus caucasicus</name>
    <dbReference type="NCBI Taxonomy" id="637954"/>
    <lineage>
        <taxon>Eukaryota</taxon>
        <taxon>Metazoa</taxon>
        <taxon>Chordata</taxon>
        <taxon>Craniata</taxon>
        <taxon>Vertebrata</taxon>
        <taxon>Euteleostomi</taxon>
        <taxon>Actinopterygii</taxon>
        <taxon>Neopterygii</taxon>
        <taxon>Teleostei</taxon>
        <taxon>Neoteleostei</taxon>
        <taxon>Acanthomorphata</taxon>
        <taxon>Gobiaria</taxon>
        <taxon>Gobiiformes</taxon>
        <taxon>Gobioidei</taxon>
        <taxon>Gobiidae</taxon>
        <taxon>Gobiinae</taxon>
        <taxon>Knipowitschia</taxon>
    </lineage>
</organism>
<feature type="compositionally biased region" description="Basic and acidic residues" evidence="2">
    <location>
        <begin position="1"/>
        <end position="12"/>
    </location>
</feature>
<sequence>MKLRMQGRDGTKLKKKDTRRSSSNESSSSESDSSSSRSTGSSSSSFVEKRTLLSQPHTGESLSLHVIEVSKGQEKNSPPQMEMTESAPLNKASVSQLNQAPIQDDSQGRHGSDHEKEKPERSQGEHAVSVPEKGAEGNNETPKAFSTRKISLSSSKSSPGSTENEHELGSAGGRKRRWGSSTAVTAKKPSISITTDSLKSLIPDIKPALNQEIMDLDAEDPVLSETDDEDKDHADQDLQICRTVTQIVNVENKENGEKETKGLEELEEDVQDETETKTYDEDPTLQAIQAHSPLCTPHEEVNTVTPRDNNIRRSISQQKMGVSITIDDPVRTARQPSPPRGDVSNIVHVCNLVRPFTLGQLKELLSRTGTLVEDGFWIDKIKSHCYVTYSTSEEAVATRQALHGVKWPQSNPKVLRVDFCQQDELDFHKGLNSAEGPRVGVFSHGQSLHPLLPVRDQWAEREREMGRREQARADREWDRDKIREFGKTPEEREAGAHRSRSRERRRKDREKSKEMKAEKKDKTEDPPAKMLDDLFRKTKAVPCIYWLPLTEEQYLQRETARIERRKEREQQRKREEEEAELKKKEENKERMRAGGGITVDRSEADKDKIRDRERARDRGRERDREADKRKEGYRRPGGYAPPSGRRSRSRSDPRERRR</sequence>
<dbReference type="GO" id="GO:0061574">
    <property type="term" value="C:ASAP complex"/>
    <property type="evidence" value="ECO:0007669"/>
    <property type="project" value="TreeGrafter"/>
</dbReference>
<feature type="compositionally biased region" description="Polar residues" evidence="2">
    <location>
        <begin position="92"/>
        <end position="105"/>
    </location>
</feature>
<accession>A0AAV2JU41</accession>
<feature type="compositionally biased region" description="Low complexity" evidence="2">
    <location>
        <begin position="147"/>
        <end position="161"/>
    </location>
</feature>
<feature type="compositionally biased region" description="Basic and acidic residues" evidence="2">
    <location>
        <begin position="600"/>
        <end position="634"/>
    </location>
</feature>
<dbReference type="GO" id="GO:0003723">
    <property type="term" value="F:RNA binding"/>
    <property type="evidence" value="ECO:0007669"/>
    <property type="project" value="UniProtKB-UniRule"/>
</dbReference>
<feature type="region of interest" description="Disordered" evidence="2">
    <location>
        <begin position="1"/>
        <end position="200"/>
    </location>
</feature>
<dbReference type="InterPro" id="IPR052793">
    <property type="entry name" value="EJC-associated_protein"/>
</dbReference>
<proteinExistence type="predicted"/>
<dbReference type="GO" id="GO:0008380">
    <property type="term" value="P:RNA splicing"/>
    <property type="evidence" value="ECO:0007669"/>
    <property type="project" value="TreeGrafter"/>
</dbReference>
<keyword evidence="5" id="KW-1185">Reference proteome</keyword>
<evidence type="ECO:0000313" key="4">
    <source>
        <dbReference type="EMBL" id="CAL1580116.1"/>
    </source>
</evidence>
<evidence type="ECO:0000259" key="3">
    <source>
        <dbReference type="PROSITE" id="PS50102"/>
    </source>
</evidence>
<evidence type="ECO:0000313" key="5">
    <source>
        <dbReference type="Proteomes" id="UP001497482"/>
    </source>
</evidence>
<feature type="compositionally biased region" description="Polar residues" evidence="2">
    <location>
        <begin position="52"/>
        <end position="61"/>
    </location>
</feature>
<name>A0AAV2JU41_KNICA</name>
<feature type="compositionally biased region" description="Low complexity" evidence="2">
    <location>
        <begin position="21"/>
        <end position="45"/>
    </location>
</feature>
<feature type="region of interest" description="Disordered" evidence="2">
    <location>
        <begin position="564"/>
        <end position="658"/>
    </location>
</feature>
<dbReference type="Pfam" id="PF16294">
    <property type="entry name" value="RSB_motif"/>
    <property type="match status" value="1"/>
</dbReference>
<dbReference type="InterPro" id="IPR032552">
    <property type="entry name" value="RSB_motif"/>
</dbReference>
<feature type="region of interest" description="Disordered" evidence="2">
    <location>
        <begin position="463"/>
        <end position="530"/>
    </location>
</feature>
<feature type="domain" description="RRM" evidence="3">
    <location>
        <begin position="345"/>
        <end position="422"/>
    </location>
</feature>
<dbReference type="InterPro" id="IPR000504">
    <property type="entry name" value="RRM_dom"/>
</dbReference>
<dbReference type="FunFam" id="3.30.70.330:FF:000147">
    <property type="entry name" value="Apoptotic chromatin condensation inducer in the nucleus"/>
    <property type="match status" value="1"/>
</dbReference>
<feature type="compositionally biased region" description="Basic and acidic residues" evidence="2">
    <location>
        <begin position="649"/>
        <end position="658"/>
    </location>
</feature>
<protein>
    <recommendedName>
        <fullName evidence="3">RRM domain-containing protein</fullName>
    </recommendedName>
</protein>
<feature type="compositionally biased region" description="Basic and acidic residues" evidence="2">
    <location>
        <begin position="509"/>
        <end position="530"/>
    </location>
</feature>
<dbReference type="SUPFAM" id="SSF54928">
    <property type="entry name" value="RNA-binding domain, RBD"/>
    <property type="match status" value="1"/>
</dbReference>
<feature type="compositionally biased region" description="Basic residues" evidence="2">
    <location>
        <begin position="497"/>
        <end position="508"/>
    </location>
</feature>
<feature type="compositionally biased region" description="Basic and acidic residues" evidence="2">
    <location>
        <begin position="463"/>
        <end position="496"/>
    </location>
</feature>
<dbReference type="PANTHER" id="PTHR46589:SF1">
    <property type="entry name" value="APOPTOTIC CHROMATIN CONDENSATION INDUCER IN THE NUCLEUS"/>
    <property type="match status" value="1"/>
</dbReference>
<reference evidence="4 5" key="1">
    <citation type="submission" date="2024-04" db="EMBL/GenBank/DDBJ databases">
        <authorList>
            <person name="Waldvogel A.-M."/>
            <person name="Schoenle A."/>
        </authorList>
    </citation>
    <scope>NUCLEOTIDE SEQUENCE [LARGE SCALE GENOMIC DNA]</scope>
</reference>
<dbReference type="AlphaFoldDB" id="A0AAV2JU41"/>
<dbReference type="Proteomes" id="UP001497482">
    <property type="component" value="Chromosome 14"/>
</dbReference>
<dbReference type="InterPro" id="IPR012677">
    <property type="entry name" value="Nucleotide-bd_a/b_plait_sf"/>
</dbReference>
<evidence type="ECO:0000256" key="2">
    <source>
        <dbReference type="SAM" id="MobiDB-lite"/>
    </source>
</evidence>
<dbReference type="InterPro" id="IPR035979">
    <property type="entry name" value="RBD_domain_sf"/>
</dbReference>
<dbReference type="CDD" id="cd12432">
    <property type="entry name" value="RRM_ACINU"/>
    <property type="match status" value="1"/>
</dbReference>
<feature type="compositionally biased region" description="Basic and acidic residues" evidence="2">
    <location>
        <begin position="564"/>
        <end position="592"/>
    </location>
</feature>
<keyword evidence="1" id="KW-0694">RNA-binding</keyword>
<feature type="compositionally biased region" description="Basic and acidic residues" evidence="2">
    <location>
        <begin position="106"/>
        <end position="124"/>
    </location>
</feature>
<dbReference type="GO" id="GO:0071011">
    <property type="term" value="C:precatalytic spliceosome"/>
    <property type="evidence" value="ECO:0007669"/>
    <property type="project" value="TreeGrafter"/>
</dbReference>
<dbReference type="PANTHER" id="PTHR46589">
    <property type="entry name" value="APOPTOTIC CHROMATIN CONDENSATION INDUCER IN THE NUCLEUS"/>
    <property type="match status" value="1"/>
</dbReference>
<dbReference type="EMBL" id="OZ035836">
    <property type="protein sequence ID" value="CAL1580116.1"/>
    <property type="molecule type" value="Genomic_DNA"/>
</dbReference>
<evidence type="ECO:0000256" key="1">
    <source>
        <dbReference type="PROSITE-ProRule" id="PRU00176"/>
    </source>
</evidence>